<dbReference type="SUPFAM" id="SSF117281">
    <property type="entry name" value="Kelch motif"/>
    <property type="match status" value="1"/>
</dbReference>
<protein>
    <recommendedName>
        <fullName evidence="3">Galactose oxidase</fullName>
    </recommendedName>
</protein>
<name>A0A0I9UIM1_9MYCO</name>
<dbReference type="Gene3D" id="2.120.10.80">
    <property type="entry name" value="Kelch-type beta propeller"/>
    <property type="match status" value="1"/>
</dbReference>
<keyword evidence="2" id="KW-1185">Reference proteome</keyword>
<dbReference type="InterPro" id="IPR015915">
    <property type="entry name" value="Kelch-typ_b-propeller"/>
</dbReference>
<dbReference type="OrthoDB" id="3676679at2"/>
<feature type="non-terminal residue" evidence="1">
    <location>
        <position position="1"/>
    </location>
</feature>
<dbReference type="PATRIC" id="fig|29311.18.peg.3519"/>
<organism evidence="1 2">
    <name type="scientific">Mycobacterium haemophilum</name>
    <dbReference type="NCBI Taxonomy" id="29311"/>
    <lineage>
        <taxon>Bacteria</taxon>
        <taxon>Bacillati</taxon>
        <taxon>Actinomycetota</taxon>
        <taxon>Actinomycetes</taxon>
        <taxon>Mycobacteriales</taxon>
        <taxon>Mycobacteriaceae</taxon>
        <taxon>Mycobacterium</taxon>
    </lineage>
</organism>
<dbReference type="STRING" id="1202450.B586_04470"/>
<dbReference type="EMBL" id="LDPR01000038">
    <property type="protein sequence ID" value="KLO33955.1"/>
    <property type="molecule type" value="Genomic_DNA"/>
</dbReference>
<proteinExistence type="predicted"/>
<evidence type="ECO:0000313" key="2">
    <source>
        <dbReference type="Proteomes" id="UP000036334"/>
    </source>
</evidence>
<reference evidence="1 2" key="1">
    <citation type="submission" date="2015-05" db="EMBL/GenBank/DDBJ databases">
        <title>Genome sequence of Mycobacterium haemophilum.</title>
        <authorList>
            <person name="Greninger A.L."/>
            <person name="Cunningham G."/>
            <person name="Miller S."/>
        </authorList>
    </citation>
    <scope>NUCLEOTIDE SEQUENCE [LARGE SCALE GENOMIC DNA]</scope>
    <source>
        <strain evidence="2">UC1</strain>
    </source>
</reference>
<dbReference type="Proteomes" id="UP000036334">
    <property type="component" value="Unassembled WGS sequence"/>
</dbReference>
<gene>
    <name evidence="1" type="ORF">ABH38_20165</name>
</gene>
<sequence length="67" mass="7241">ERYDPQTRTWRAGPSLPIALHHATAVTYHGEVVIIGGATGNTVYCIDGANRPTHQGPIATVEALDFR</sequence>
<dbReference type="AlphaFoldDB" id="A0A0I9UIM1"/>
<evidence type="ECO:0000313" key="1">
    <source>
        <dbReference type="EMBL" id="KLO33955.1"/>
    </source>
</evidence>
<evidence type="ECO:0008006" key="3">
    <source>
        <dbReference type="Google" id="ProtNLM"/>
    </source>
</evidence>
<comment type="caution">
    <text evidence="1">The sequence shown here is derived from an EMBL/GenBank/DDBJ whole genome shotgun (WGS) entry which is preliminary data.</text>
</comment>
<accession>A0A0I9UIM1</accession>
<dbReference type="RefSeq" id="WP_047316891.1">
    <property type="nucleotide sequence ID" value="NZ_LDPQ01000046.1"/>
</dbReference>